<proteinExistence type="predicted"/>
<organism evidence="1 2">
    <name type="scientific">Moheibacter stercoris</name>
    <dbReference type="NCBI Taxonomy" id="1628251"/>
    <lineage>
        <taxon>Bacteria</taxon>
        <taxon>Pseudomonadati</taxon>
        <taxon>Bacteroidota</taxon>
        <taxon>Flavobacteriia</taxon>
        <taxon>Flavobacteriales</taxon>
        <taxon>Weeksellaceae</taxon>
        <taxon>Moheibacter</taxon>
    </lineage>
</organism>
<dbReference type="EMBL" id="JBEPMO010000018">
    <property type="protein sequence ID" value="MET3732768.1"/>
    <property type="molecule type" value="Genomic_DNA"/>
</dbReference>
<dbReference type="Pfam" id="PF13585">
    <property type="entry name" value="CHU_C"/>
    <property type="match status" value="1"/>
</dbReference>
<dbReference type="NCBIfam" id="TIGR04131">
    <property type="entry name" value="Bac_Flav_CTERM"/>
    <property type="match status" value="1"/>
</dbReference>
<protein>
    <submittedName>
        <fullName evidence="1">Gliding motility-associated-like protein</fullName>
    </submittedName>
</protein>
<gene>
    <name evidence="1" type="ORF">ABID46_002359</name>
</gene>
<name>A0ABV2LZ17_9FLAO</name>
<dbReference type="InterPro" id="IPR026341">
    <property type="entry name" value="T9SS_type_B"/>
</dbReference>
<evidence type="ECO:0000313" key="2">
    <source>
        <dbReference type="Proteomes" id="UP001549146"/>
    </source>
</evidence>
<dbReference type="Proteomes" id="UP001549146">
    <property type="component" value="Unassembled WGS sequence"/>
</dbReference>
<sequence>MKNTFFILFFLVSFHILHSQVTITSTKDLSICDENADGQISIPLSELQNYALDVLSEFNESPEIYLTQAYSGIIKITNLYDNNPQIQNVCLNSGGGGGYYDIAINSNKEIFVVRNASYLQKVNITNSGCQFQNISQIHANGQSVLALSFDHLDNLYEGGWTSAVYRANANDLTNFQLWHDFGEGRAAGDFVQIGDFMYVAWTMPGGVDFLYKVTLGPNNEYLSHVNLGMIDAGTFGLAAEYGKLYGNTVDYLYEIDLETMQTQVIKSRPGVANTSNHWWGAAGWHEALNLEISYHREQNHAENGSNPLSNPFTNDANPIDWVYVRVHEATENKTYVIPIRITITTAPNATNTSLSSCADFETGLASFDLTEAEPIINGGSVDYTYFESLEDLENNQNPLPLTYSTTINKTIYVKVSNEAPGCYNIAELNLIVNALDIDYEPTVAFCTGNTAILSVPNNFVSYQWSGLTGNDLNQDLNSNQVIISNLGIYEVIVLDENGCEFRIPFEAVQGSGPIITDVKNNGNSIAVNVSPSGIYEYSLDGVFWQSSPTFYNIEVNDYDIHVRDLNGCYADVYKFTYFFVPNFISPNGDGINDEWVIRGIQQYPDAKIQIFDRYGKLFADRKPSTKGLIWDGKYLGNPVPSGTYWYVITLNDKQKLTGYITVKN</sequence>
<reference evidence="1 2" key="1">
    <citation type="submission" date="2024-06" db="EMBL/GenBank/DDBJ databases">
        <title>Genomic Encyclopedia of Type Strains, Phase IV (KMG-IV): sequencing the most valuable type-strain genomes for metagenomic binning, comparative biology and taxonomic classification.</title>
        <authorList>
            <person name="Goeker M."/>
        </authorList>
    </citation>
    <scope>NUCLEOTIDE SEQUENCE [LARGE SCALE GENOMIC DNA]</scope>
    <source>
        <strain evidence="1 2">DSM 29388</strain>
    </source>
</reference>
<accession>A0ABV2LZ17</accession>
<comment type="caution">
    <text evidence="1">The sequence shown here is derived from an EMBL/GenBank/DDBJ whole genome shotgun (WGS) entry which is preliminary data.</text>
</comment>
<keyword evidence="2" id="KW-1185">Reference proteome</keyword>
<dbReference type="RefSeq" id="WP_354510303.1">
    <property type="nucleotide sequence ID" value="NZ_JBEPMO010000018.1"/>
</dbReference>
<evidence type="ECO:0000313" key="1">
    <source>
        <dbReference type="EMBL" id="MET3732768.1"/>
    </source>
</evidence>